<evidence type="ECO:0000313" key="3">
    <source>
        <dbReference type="Proteomes" id="UP000605897"/>
    </source>
</evidence>
<feature type="region of interest" description="Disordered" evidence="1">
    <location>
        <begin position="1"/>
        <end position="28"/>
    </location>
</feature>
<sequence length="84" mass="8878">MVKTTSNAITTMLGAATPEGNRPSGSRRARRTAAAFLSFVPTLFRIPKMMCFGGLTSGTVTTKIEGVTSPVTRTSVTRVTLASR</sequence>
<protein>
    <submittedName>
        <fullName evidence="2">Uncharacterized protein</fullName>
    </submittedName>
</protein>
<dbReference type="Proteomes" id="UP000605897">
    <property type="component" value="Unassembled WGS sequence"/>
</dbReference>
<keyword evidence="3" id="KW-1185">Reference proteome</keyword>
<evidence type="ECO:0000256" key="1">
    <source>
        <dbReference type="SAM" id="MobiDB-lite"/>
    </source>
</evidence>
<evidence type="ECO:0000313" key="2">
    <source>
        <dbReference type="EMBL" id="GHE75984.1"/>
    </source>
</evidence>
<proteinExistence type="predicted"/>
<dbReference type="EMBL" id="BNAU01000001">
    <property type="protein sequence ID" value="GHE75984.1"/>
    <property type="molecule type" value="Genomic_DNA"/>
</dbReference>
<gene>
    <name evidence="2" type="ORF">GCM10017786_01080</name>
</gene>
<name>A0ABQ3IDX8_9PSEU</name>
<organism evidence="2 3">
    <name type="scientific">Amycolatopsis deserti</name>
    <dbReference type="NCBI Taxonomy" id="185696"/>
    <lineage>
        <taxon>Bacteria</taxon>
        <taxon>Bacillati</taxon>
        <taxon>Actinomycetota</taxon>
        <taxon>Actinomycetes</taxon>
        <taxon>Pseudonocardiales</taxon>
        <taxon>Pseudonocardiaceae</taxon>
        <taxon>Amycolatopsis</taxon>
    </lineage>
</organism>
<reference evidence="3" key="1">
    <citation type="journal article" date="2019" name="Int. J. Syst. Evol. Microbiol.">
        <title>The Global Catalogue of Microorganisms (GCM) 10K type strain sequencing project: providing services to taxonomists for standard genome sequencing and annotation.</title>
        <authorList>
            <consortium name="The Broad Institute Genomics Platform"/>
            <consortium name="The Broad Institute Genome Sequencing Center for Infectious Disease"/>
            <person name="Wu L."/>
            <person name="Ma J."/>
        </authorList>
    </citation>
    <scope>NUCLEOTIDE SEQUENCE [LARGE SCALE GENOMIC DNA]</scope>
    <source>
        <strain evidence="3">CGMCC 4.7677</strain>
    </source>
</reference>
<accession>A0ABQ3IDX8</accession>
<feature type="compositionally biased region" description="Polar residues" evidence="1">
    <location>
        <begin position="1"/>
        <end position="10"/>
    </location>
</feature>
<comment type="caution">
    <text evidence="2">The sequence shown here is derived from an EMBL/GenBank/DDBJ whole genome shotgun (WGS) entry which is preliminary data.</text>
</comment>